<evidence type="ECO:0000256" key="1">
    <source>
        <dbReference type="SAM" id="Coils"/>
    </source>
</evidence>
<proteinExistence type="predicted"/>
<sequence>MVFRNWDPGNRWEGGDFDWVISKGKIGFSGYGTSERDGDRSYFGEMRFRESQAKDRDGVDRISIAILFMRRSCDFPGISTNHSLQRIVISHMEIEEIIYGLATMGIWYLWISWVCDKQILRKTWKGKHNYGFNCGIFGLNKEKYGCRESGNSDQYKNHGRSFICCITFLSFLIFLHNKYPSFAIVCLIMTQSQLLGSGGDSKEGEGARKRLKISVPHFDNSALVKTYSKRGKHEDKARSYKGVVINGNTGYQQKERDGRDYYGKGKGKMIEEDKARSYKGVVINGNTGYQQKERDGRDYYGKGKGKMIEENDSKWVRVAEKGNKGSSNNRGNYRGNGEAYRQRVPRREDSRVIAQEGRSRGVSGPVGDQQLLRGTRTEVQERKVVEAQEEGEIKAVEVSNQQLPSQTFQEELAKTQATGTKVISDAMDAERGIQVIQGLVGNKPAINEDKTMEMDEIREVFLANGIDMDAVDDLQECSEREMEEAMRELDRAGEEDFQEDEALVLAEDDKVMAEDELAKKHGIRKRLLKPVEGTAVSTKMRIANALASPRKRTGAKTGTRQGEINKQLDTKGTSNPKPGLPRP</sequence>
<reference evidence="3 4" key="1">
    <citation type="submission" date="2021-03" db="EMBL/GenBank/DDBJ databases">
        <authorList>
            <person name="King G.J."/>
            <person name="Bancroft I."/>
            <person name="Baten A."/>
            <person name="Bloomfield J."/>
            <person name="Borpatragohain P."/>
            <person name="He Z."/>
            <person name="Irish N."/>
            <person name="Irwin J."/>
            <person name="Liu K."/>
            <person name="Mauleon R.P."/>
            <person name="Moore J."/>
            <person name="Morris R."/>
            <person name="Ostergaard L."/>
            <person name="Wang B."/>
            <person name="Wells R."/>
        </authorList>
    </citation>
    <scope>NUCLEOTIDE SEQUENCE [LARGE SCALE GENOMIC DNA]</scope>
    <source>
        <strain evidence="3">R-o-18</strain>
        <tissue evidence="3">Leaf</tissue>
    </source>
</reference>
<feature type="region of interest" description="Disordered" evidence="2">
    <location>
        <begin position="319"/>
        <end position="369"/>
    </location>
</feature>
<dbReference type="Proteomes" id="UP000823674">
    <property type="component" value="Chromosome A05"/>
</dbReference>
<keyword evidence="1" id="KW-0175">Coiled coil</keyword>
<feature type="compositionally biased region" description="Low complexity" evidence="2">
    <location>
        <begin position="324"/>
        <end position="337"/>
    </location>
</feature>
<dbReference type="EMBL" id="JADBGQ010000005">
    <property type="protein sequence ID" value="KAG5397283.1"/>
    <property type="molecule type" value="Genomic_DNA"/>
</dbReference>
<name>A0ABQ7MEU7_BRACM</name>
<organism evidence="3 4">
    <name type="scientific">Brassica rapa subsp. trilocularis</name>
    <dbReference type="NCBI Taxonomy" id="1813537"/>
    <lineage>
        <taxon>Eukaryota</taxon>
        <taxon>Viridiplantae</taxon>
        <taxon>Streptophyta</taxon>
        <taxon>Embryophyta</taxon>
        <taxon>Tracheophyta</taxon>
        <taxon>Spermatophyta</taxon>
        <taxon>Magnoliopsida</taxon>
        <taxon>eudicotyledons</taxon>
        <taxon>Gunneridae</taxon>
        <taxon>Pentapetalae</taxon>
        <taxon>rosids</taxon>
        <taxon>malvids</taxon>
        <taxon>Brassicales</taxon>
        <taxon>Brassicaceae</taxon>
        <taxon>Brassiceae</taxon>
        <taxon>Brassica</taxon>
    </lineage>
</organism>
<protein>
    <submittedName>
        <fullName evidence="3">Uncharacterized protein</fullName>
    </submittedName>
</protein>
<evidence type="ECO:0000313" key="3">
    <source>
        <dbReference type="EMBL" id="KAG5397283.1"/>
    </source>
</evidence>
<feature type="region of interest" description="Disordered" evidence="2">
    <location>
        <begin position="544"/>
        <end position="583"/>
    </location>
</feature>
<accession>A0ABQ7MEU7</accession>
<keyword evidence="4" id="KW-1185">Reference proteome</keyword>
<feature type="coiled-coil region" evidence="1">
    <location>
        <begin position="468"/>
        <end position="495"/>
    </location>
</feature>
<evidence type="ECO:0000256" key="2">
    <source>
        <dbReference type="SAM" id="MobiDB-lite"/>
    </source>
</evidence>
<gene>
    <name evidence="3" type="primary">A05p023700.1_BraROA</name>
    <name evidence="3" type="ORF">IGI04_019097</name>
</gene>
<evidence type="ECO:0000313" key="4">
    <source>
        <dbReference type="Proteomes" id="UP000823674"/>
    </source>
</evidence>
<comment type="caution">
    <text evidence="3">The sequence shown here is derived from an EMBL/GenBank/DDBJ whole genome shotgun (WGS) entry which is preliminary data.</text>
</comment>